<sequence length="572" mass="64332">METHQQVPSPLVDIRKVHTAENKSSHPRQEIRWPCLNMENRLITTQDFHAYSPGTTTTQRTAWASQCDWERHKERIIDLYKFQDHTLRSVMHIMQHEQGFVATPKMYKYHLRKWGIQKNLRAKQARELLQQTRQGDRQVSEYSIGGIRVDQERLRNLLKRASKSQSQRGAVGPTGASRTPVTPGAALPGSDSTASSAPSPLPTARLRPPHPQPQLEQMLHALRAYVSGSFGAGRWTRSHVPWQDGLVVAAHNCAWSAGRLMNAGHVAPAFRLLGICMDSCRGLLASDTPYFPVGIYAVLFEFSKRHEVLSKAVLAFLRDLALVVYGSRRHPVYILFEGMRQMTPEQMCQCAWAVSQSYHQALLTELGPDSASADQMTALNGRGTSWVAAYGAVEDLSLENALQENLEEVSSGDTTSFEALEAKLRLANFMLDRERYGEAQELAEQVRAQAERNGPDALDAYLLDDCYRILFWISRHEGTPEETKSAAKRWVDMCTTRLGRWHELTVDALGEVSEYHGDIGNVDEASRLRLEHDSAMNGMCERLERLGLGYEGATPQRRTMLYGRTSQQAGTC</sequence>
<keyword evidence="4" id="KW-1185">Reference proteome</keyword>
<evidence type="ECO:0000256" key="1">
    <source>
        <dbReference type="SAM" id="MobiDB-lite"/>
    </source>
</evidence>
<dbReference type="PANTHER" id="PTHR38788">
    <property type="entry name" value="CLR5 DOMAIN-CONTAINING PROTEIN"/>
    <property type="match status" value="1"/>
</dbReference>
<comment type="caution">
    <text evidence="3">The sequence shown here is derived from an EMBL/GenBank/DDBJ whole genome shotgun (WGS) entry which is preliminary data.</text>
</comment>
<proteinExistence type="predicted"/>
<dbReference type="Pfam" id="PF14420">
    <property type="entry name" value="Clr5"/>
    <property type="match status" value="1"/>
</dbReference>
<evidence type="ECO:0000313" key="4">
    <source>
        <dbReference type="Proteomes" id="UP001600888"/>
    </source>
</evidence>
<evidence type="ECO:0000313" key="3">
    <source>
        <dbReference type="EMBL" id="KAL2272152.1"/>
    </source>
</evidence>
<dbReference type="EMBL" id="JBAWTH010000290">
    <property type="protein sequence ID" value="KAL2272152.1"/>
    <property type="molecule type" value="Genomic_DNA"/>
</dbReference>
<reference evidence="3 4" key="1">
    <citation type="submission" date="2024-03" db="EMBL/GenBank/DDBJ databases">
        <title>A high-quality draft genome sequence of Diaporthe vaccinii, a causative agent of upright dieback and viscid rot disease in cranberry plants.</title>
        <authorList>
            <person name="Sarrasin M."/>
            <person name="Lang B.F."/>
            <person name="Burger G."/>
        </authorList>
    </citation>
    <scope>NUCLEOTIDE SEQUENCE [LARGE SCALE GENOMIC DNA]</scope>
    <source>
        <strain evidence="3 4">IS7</strain>
    </source>
</reference>
<protein>
    <recommendedName>
        <fullName evidence="2">Clr5 domain-containing protein</fullName>
    </recommendedName>
</protein>
<feature type="domain" description="Clr5" evidence="2">
    <location>
        <begin position="67"/>
        <end position="118"/>
    </location>
</feature>
<dbReference type="InterPro" id="IPR025676">
    <property type="entry name" value="Clr5_dom"/>
</dbReference>
<organism evidence="3 4">
    <name type="scientific">Diaporthe vaccinii</name>
    <dbReference type="NCBI Taxonomy" id="105482"/>
    <lineage>
        <taxon>Eukaryota</taxon>
        <taxon>Fungi</taxon>
        <taxon>Dikarya</taxon>
        <taxon>Ascomycota</taxon>
        <taxon>Pezizomycotina</taxon>
        <taxon>Sordariomycetes</taxon>
        <taxon>Sordariomycetidae</taxon>
        <taxon>Diaporthales</taxon>
        <taxon>Diaporthaceae</taxon>
        <taxon>Diaporthe</taxon>
        <taxon>Diaporthe eres species complex</taxon>
    </lineage>
</organism>
<feature type="region of interest" description="Disordered" evidence="1">
    <location>
        <begin position="160"/>
        <end position="211"/>
    </location>
</feature>
<evidence type="ECO:0000259" key="2">
    <source>
        <dbReference type="Pfam" id="PF14420"/>
    </source>
</evidence>
<dbReference type="PANTHER" id="PTHR38788:SF3">
    <property type="entry name" value="CLR5 DOMAIN-CONTAINING PROTEIN"/>
    <property type="match status" value="1"/>
</dbReference>
<feature type="compositionally biased region" description="Low complexity" evidence="1">
    <location>
        <begin position="190"/>
        <end position="204"/>
    </location>
</feature>
<name>A0ABR4DP83_9PEZI</name>
<gene>
    <name evidence="3" type="ORF">FJTKL_07591</name>
</gene>
<dbReference type="Proteomes" id="UP001600888">
    <property type="component" value="Unassembled WGS sequence"/>
</dbReference>
<accession>A0ABR4DP83</accession>